<dbReference type="InterPro" id="IPR029052">
    <property type="entry name" value="Metallo-depent_PP-like"/>
</dbReference>
<comment type="cofactor">
    <cofactor evidence="1">
        <name>Mn(2+)</name>
        <dbReference type="ChEBI" id="CHEBI:29035"/>
    </cofactor>
</comment>
<evidence type="ECO:0000313" key="11">
    <source>
        <dbReference type="Proteomes" id="UP000271889"/>
    </source>
</evidence>
<dbReference type="GO" id="GO:0005634">
    <property type="term" value="C:nucleus"/>
    <property type="evidence" value="ECO:0007669"/>
    <property type="project" value="TreeGrafter"/>
</dbReference>
<evidence type="ECO:0000256" key="6">
    <source>
        <dbReference type="ARBA" id="ARBA00047761"/>
    </source>
</evidence>
<evidence type="ECO:0000313" key="10">
    <source>
        <dbReference type="EMBL" id="VDK66838.1"/>
    </source>
</evidence>
<dbReference type="PROSITE" id="PS00125">
    <property type="entry name" value="SER_THR_PHOSPHATASE"/>
    <property type="match status" value="1"/>
</dbReference>
<organism evidence="10 11">
    <name type="scientific">Cylicostephanus goldi</name>
    <name type="common">Nematode worm</name>
    <dbReference type="NCBI Taxonomy" id="71465"/>
    <lineage>
        <taxon>Eukaryota</taxon>
        <taxon>Metazoa</taxon>
        <taxon>Ecdysozoa</taxon>
        <taxon>Nematoda</taxon>
        <taxon>Chromadorea</taxon>
        <taxon>Rhabditida</taxon>
        <taxon>Rhabditina</taxon>
        <taxon>Rhabditomorpha</taxon>
        <taxon>Strongyloidea</taxon>
        <taxon>Strongylidae</taxon>
        <taxon>Cylicostephanus</taxon>
    </lineage>
</organism>
<dbReference type="PANTHER" id="PTHR11668:SF300">
    <property type="entry name" value="SERINE_THREONINE-PROTEIN PHOSPHATASE"/>
    <property type="match status" value="1"/>
</dbReference>
<feature type="non-terminal residue" evidence="10">
    <location>
        <position position="1"/>
    </location>
</feature>
<dbReference type="Proteomes" id="UP000271889">
    <property type="component" value="Unassembled WGS sequence"/>
</dbReference>
<dbReference type="GO" id="GO:0005737">
    <property type="term" value="C:cytoplasm"/>
    <property type="evidence" value="ECO:0007669"/>
    <property type="project" value="TreeGrafter"/>
</dbReference>
<keyword evidence="3 8" id="KW-0378">Hydrolase</keyword>
<dbReference type="InterPro" id="IPR050341">
    <property type="entry name" value="PP1_catalytic_subunit"/>
</dbReference>
<sequence length="212" mass="24166">LLLYCSKEDDTWPKRICFPENIFVLRGNHEEENLNQLYSFVSEVHLKFKTKSASPAETCSMYAHFKAVFVNLPLACLIGDDILAMHGGISPLLGSLKDIQKIERPIEEFVKGTLACDLVWSDPDTDGFCVAFRTSYFLRESTVGIGQLFSKVAVEETCNRLEVKMIIRGHQVSLSLTRERVPTAERDYIWRKKHRLVGPCPRHIRSNGECKC</sequence>
<name>A0A3P6TLD6_CYLGO</name>
<evidence type="ECO:0000256" key="3">
    <source>
        <dbReference type="ARBA" id="ARBA00022801"/>
    </source>
</evidence>
<keyword evidence="5" id="KW-0464">Manganese</keyword>
<dbReference type="PANTHER" id="PTHR11668">
    <property type="entry name" value="SERINE/THREONINE PROTEIN PHOSPHATASE"/>
    <property type="match status" value="1"/>
</dbReference>
<dbReference type="SUPFAM" id="SSF56300">
    <property type="entry name" value="Metallo-dependent phosphatases"/>
    <property type="match status" value="1"/>
</dbReference>
<dbReference type="GO" id="GO:0046872">
    <property type="term" value="F:metal ion binding"/>
    <property type="evidence" value="ECO:0007669"/>
    <property type="project" value="UniProtKB-KW"/>
</dbReference>
<evidence type="ECO:0000256" key="4">
    <source>
        <dbReference type="ARBA" id="ARBA00022912"/>
    </source>
</evidence>
<evidence type="ECO:0000256" key="7">
    <source>
        <dbReference type="ARBA" id="ARBA00048336"/>
    </source>
</evidence>
<comment type="similarity">
    <text evidence="8">Belongs to the PPP phosphatase family.</text>
</comment>
<keyword evidence="11" id="KW-1185">Reference proteome</keyword>
<accession>A0A3P6TLD6</accession>
<proteinExistence type="inferred from homology"/>
<dbReference type="AlphaFoldDB" id="A0A3P6TLD6"/>
<keyword evidence="4" id="KW-0904">Protein phosphatase</keyword>
<gene>
    <name evidence="10" type="ORF">CGOC_LOCUS6239</name>
</gene>
<dbReference type="Gene3D" id="3.60.21.10">
    <property type="match status" value="1"/>
</dbReference>
<evidence type="ECO:0000256" key="5">
    <source>
        <dbReference type="ARBA" id="ARBA00023211"/>
    </source>
</evidence>
<dbReference type="EMBL" id="UYRV01020004">
    <property type="protein sequence ID" value="VDK66838.1"/>
    <property type="molecule type" value="Genomic_DNA"/>
</dbReference>
<feature type="domain" description="Serine/threonine specific protein phosphatases" evidence="9">
    <location>
        <begin position="25"/>
        <end position="30"/>
    </location>
</feature>
<evidence type="ECO:0000256" key="2">
    <source>
        <dbReference type="ARBA" id="ARBA00022723"/>
    </source>
</evidence>
<keyword evidence="2" id="KW-0479">Metal-binding</keyword>
<dbReference type="EC" id="3.1.3.16" evidence="8"/>
<dbReference type="InterPro" id="IPR004843">
    <property type="entry name" value="Calcineurin-like_PHP"/>
</dbReference>
<comment type="catalytic activity">
    <reaction evidence="7 8">
        <text>O-phospho-L-threonyl-[protein] + H2O = L-threonyl-[protein] + phosphate</text>
        <dbReference type="Rhea" id="RHEA:47004"/>
        <dbReference type="Rhea" id="RHEA-COMP:11060"/>
        <dbReference type="Rhea" id="RHEA-COMP:11605"/>
        <dbReference type="ChEBI" id="CHEBI:15377"/>
        <dbReference type="ChEBI" id="CHEBI:30013"/>
        <dbReference type="ChEBI" id="CHEBI:43474"/>
        <dbReference type="ChEBI" id="CHEBI:61977"/>
        <dbReference type="EC" id="3.1.3.16"/>
    </reaction>
</comment>
<comment type="catalytic activity">
    <reaction evidence="6">
        <text>O-phospho-L-seryl-[protein] + H2O = L-seryl-[protein] + phosphate</text>
        <dbReference type="Rhea" id="RHEA:20629"/>
        <dbReference type="Rhea" id="RHEA-COMP:9863"/>
        <dbReference type="Rhea" id="RHEA-COMP:11604"/>
        <dbReference type="ChEBI" id="CHEBI:15377"/>
        <dbReference type="ChEBI" id="CHEBI:29999"/>
        <dbReference type="ChEBI" id="CHEBI:43474"/>
        <dbReference type="ChEBI" id="CHEBI:83421"/>
        <dbReference type="EC" id="3.1.3.16"/>
    </reaction>
</comment>
<dbReference type="CDD" id="cd00144">
    <property type="entry name" value="MPP_PPP_family"/>
    <property type="match status" value="1"/>
</dbReference>
<dbReference type="SMART" id="SM00156">
    <property type="entry name" value="PP2Ac"/>
    <property type="match status" value="1"/>
</dbReference>
<evidence type="ECO:0000259" key="9">
    <source>
        <dbReference type="PROSITE" id="PS00125"/>
    </source>
</evidence>
<dbReference type="PRINTS" id="PR00114">
    <property type="entry name" value="STPHPHTASE"/>
</dbReference>
<dbReference type="OrthoDB" id="5857583at2759"/>
<reference evidence="10 11" key="1">
    <citation type="submission" date="2018-11" db="EMBL/GenBank/DDBJ databases">
        <authorList>
            <consortium name="Pathogen Informatics"/>
        </authorList>
    </citation>
    <scope>NUCLEOTIDE SEQUENCE [LARGE SCALE GENOMIC DNA]</scope>
</reference>
<protein>
    <recommendedName>
        <fullName evidence="8">Serine/threonine-protein phosphatase</fullName>
        <ecNumber evidence="8">3.1.3.16</ecNumber>
    </recommendedName>
</protein>
<evidence type="ECO:0000256" key="8">
    <source>
        <dbReference type="RuleBase" id="RU004273"/>
    </source>
</evidence>
<dbReference type="GO" id="GO:0004722">
    <property type="term" value="F:protein serine/threonine phosphatase activity"/>
    <property type="evidence" value="ECO:0007669"/>
    <property type="project" value="UniProtKB-EC"/>
</dbReference>
<dbReference type="InterPro" id="IPR006186">
    <property type="entry name" value="Ser/Thr-sp_prot-phosphatase"/>
</dbReference>
<evidence type="ECO:0000256" key="1">
    <source>
        <dbReference type="ARBA" id="ARBA00001936"/>
    </source>
</evidence>
<dbReference type="Pfam" id="PF00149">
    <property type="entry name" value="Metallophos"/>
    <property type="match status" value="1"/>
</dbReference>